<protein>
    <submittedName>
        <fullName evidence="2">Uncharacterized protein</fullName>
    </submittedName>
</protein>
<comment type="caution">
    <text evidence="2">The sequence shown here is derived from an EMBL/GenBank/DDBJ whole genome shotgun (WGS) entry which is preliminary data.</text>
</comment>
<evidence type="ECO:0000313" key="2">
    <source>
        <dbReference type="EMBL" id="GGU99159.1"/>
    </source>
</evidence>
<sequence length="437" mass="46571">MRSAAQPVMRCCDGLLLPAGAWRFTPGRKAAQRRTSIPIMSFSPGQKSMAESMLFGAPTCTVCGKEMEPSATGRPRKYCSKACSSKADRAREKEKREQVLTAAPENPRGETPPLADLPADGPAAELLELGEELRRHGERFLLQLERAEREGDGALARQALEEVLRAADGLTARHRELAERILSAHPTQTSTSGESGPEPIVSPRGETAALSDTPASTGVPASARPAATPRPAPATGGPGPADRPAPVAPRGETPSPTDPVPARPQASSAPVPPRGETRPVAQPATAAPVAPRGETLPDGERLRGLVDQRLAQQQTAPRPTPAQPTPATPQQPTEVPVPADPMHRRLPPSDVRVALDAGRFGDWWALAGWTVNPDVYLVTGEGHQIGWVERGLTGIGDRWVAVYEGYFIGDVHTQEAMLHDTPEQAAFTVHTAYLQNL</sequence>
<gene>
    <name evidence="2" type="ORF">GCM10010502_61950</name>
</gene>
<reference evidence="2" key="2">
    <citation type="submission" date="2020-09" db="EMBL/GenBank/DDBJ databases">
        <authorList>
            <person name="Sun Q."/>
            <person name="Ohkuma M."/>
        </authorList>
    </citation>
    <scope>NUCLEOTIDE SEQUENCE</scope>
    <source>
        <strain evidence="2">JCM 4434</strain>
    </source>
</reference>
<name>A0A8H9LQV1_KITAU</name>
<evidence type="ECO:0000256" key="1">
    <source>
        <dbReference type="SAM" id="MobiDB-lite"/>
    </source>
</evidence>
<feature type="compositionally biased region" description="Low complexity" evidence="1">
    <location>
        <begin position="220"/>
        <end position="240"/>
    </location>
</feature>
<feature type="region of interest" description="Disordered" evidence="1">
    <location>
        <begin position="182"/>
        <end position="299"/>
    </location>
</feature>
<feature type="compositionally biased region" description="Polar residues" evidence="1">
    <location>
        <begin position="185"/>
        <end position="194"/>
    </location>
</feature>
<feature type="compositionally biased region" description="Low complexity" evidence="1">
    <location>
        <begin position="278"/>
        <end position="292"/>
    </location>
</feature>
<dbReference type="Proteomes" id="UP000610124">
    <property type="component" value="Unassembled WGS sequence"/>
</dbReference>
<dbReference type="EMBL" id="BMUB01000022">
    <property type="protein sequence ID" value="GGU99159.1"/>
    <property type="molecule type" value="Genomic_DNA"/>
</dbReference>
<accession>A0A8H9LQV1</accession>
<feature type="compositionally biased region" description="Basic and acidic residues" evidence="1">
    <location>
        <begin position="87"/>
        <end position="98"/>
    </location>
</feature>
<feature type="region of interest" description="Disordered" evidence="1">
    <location>
        <begin position="87"/>
        <end position="119"/>
    </location>
</feature>
<feature type="region of interest" description="Disordered" evidence="1">
    <location>
        <begin position="311"/>
        <end position="345"/>
    </location>
</feature>
<proteinExistence type="predicted"/>
<dbReference type="AlphaFoldDB" id="A0A8H9LQV1"/>
<organism evidence="2 3">
    <name type="scientific">Kitasatospora aureofaciens</name>
    <name type="common">Streptomyces aureofaciens</name>
    <dbReference type="NCBI Taxonomy" id="1894"/>
    <lineage>
        <taxon>Bacteria</taxon>
        <taxon>Bacillati</taxon>
        <taxon>Actinomycetota</taxon>
        <taxon>Actinomycetes</taxon>
        <taxon>Kitasatosporales</taxon>
        <taxon>Streptomycetaceae</taxon>
        <taxon>Kitasatospora</taxon>
    </lineage>
</organism>
<reference evidence="2" key="1">
    <citation type="journal article" date="2014" name="Int. J. Syst. Evol. Microbiol.">
        <title>Complete genome sequence of Corynebacterium casei LMG S-19264T (=DSM 44701T), isolated from a smear-ripened cheese.</title>
        <authorList>
            <consortium name="US DOE Joint Genome Institute (JGI-PGF)"/>
            <person name="Walter F."/>
            <person name="Albersmeier A."/>
            <person name="Kalinowski J."/>
            <person name="Ruckert C."/>
        </authorList>
    </citation>
    <scope>NUCLEOTIDE SEQUENCE</scope>
    <source>
        <strain evidence="2">JCM 4434</strain>
    </source>
</reference>
<feature type="compositionally biased region" description="Pro residues" evidence="1">
    <location>
        <begin position="318"/>
        <end position="329"/>
    </location>
</feature>
<evidence type="ECO:0000313" key="3">
    <source>
        <dbReference type="Proteomes" id="UP000610124"/>
    </source>
</evidence>